<sequence>METPSNRCIRDCFNGDFGGEETSELTWAESATKETWVGGGDGENVSVEIEDVFAWGGGVEAGACRGGGEGDGVDVSGGTEDEEVGGGTVEEAFSGDVLW</sequence>
<dbReference type="Proteomes" id="UP001229421">
    <property type="component" value="Unassembled WGS sequence"/>
</dbReference>
<dbReference type="AlphaFoldDB" id="A0AAD8NHQ1"/>
<feature type="region of interest" description="Disordered" evidence="1">
    <location>
        <begin position="63"/>
        <end position="99"/>
    </location>
</feature>
<comment type="caution">
    <text evidence="2">The sequence shown here is derived from an EMBL/GenBank/DDBJ whole genome shotgun (WGS) entry which is preliminary data.</text>
</comment>
<protein>
    <submittedName>
        <fullName evidence="2">Uncharacterized protein</fullName>
    </submittedName>
</protein>
<evidence type="ECO:0000256" key="1">
    <source>
        <dbReference type="SAM" id="MobiDB-lite"/>
    </source>
</evidence>
<keyword evidence="3" id="KW-1185">Reference proteome</keyword>
<proteinExistence type="predicted"/>
<organism evidence="2 3">
    <name type="scientific">Tagetes erecta</name>
    <name type="common">African marigold</name>
    <dbReference type="NCBI Taxonomy" id="13708"/>
    <lineage>
        <taxon>Eukaryota</taxon>
        <taxon>Viridiplantae</taxon>
        <taxon>Streptophyta</taxon>
        <taxon>Embryophyta</taxon>
        <taxon>Tracheophyta</taxon>
        <taxon>Spermatophyta</taxon>
        <taxon>Magnoliopsida</taxon>
        <taxon>eudicotyledons</taxon>
        <taxon>Gunneridae</taxon>
        <taxon>Pentapetalae</taxon>
        <taxon>asterids</taxon>
        <taxon>campanulids</taxon>
        <taxon>Asterales</taxon>
        <taxon>Asteraceae</taxon>
        <taxon>Asteroideae</taxon>
        <taxon>Heliantheae alliance</taxon>
        <taxon>Tageteae</taxon>
        <taxon>Tagetes</taxon>
    </lineage>
</organism>
<name>A0AAD8NHQ1_TARER</name>
<accession>A0AAD8NHQ1</accession>
<dbReference type="EMBL" id="JAUHHV010000011">
    <property type="protein sequence ID" value="KAK1408406.1"/>
    <property type="molecule type" value="Genomic_DNA"/>
</dbReference>
<reference evidence="2" key="1">
    <citation type="journal article" date="2023" name="bioRxiv">
        <title>Improved chromosome-level genome assembly for marigold (Tagetes erecta).</title>
        <authorList>
            <person name="Jiang F."/>
            <person name="Yuan L."/>
            <person name="Wang S."/>
            <person name="Wang H."/>
            <person name="Xu D."/>
            <person name="Wang A."/>
            <person name="Fan W."/>
        </authorList>
    </citation>
    <scope>NUCLEOTIDE SEQUENCE</scope>
    <source>
        <strain evidence="2">WSJ</strain>
        <tissue evidence="2">Leaf</tissue>
    </source>
</reference>
<evidence type="ECO:0000313" key="2">
    <source>
        <dbReference type="EMBL" id="KAK1408406.1"/>
    </source>
</evidence>
<gene>
    <name evidence="2" type="ORF">QVD17_40148</name>
</gene>
<evidence type="ECO:0000313" key="3">
    <source>
        <dbReference type="Proteomes" id="UP001229421"/>
    </source>
</evidence>